<keyword evidence="2" id="KW-0479">Metal-binding</keyword>
<dbReference type="GO" id="GO:0046872">
    <property type="term" value="F:metal ion binding"/>
    <property type="evidence" value="ECO:0007669"/>
    <property type="project" value="UniProtKB-KW"/>
</dbReference>
<feature type="binding site" evidence="2">
    <location>
        <position position="116"/>
    </location>
    <ligand>
        <name>Fe cation</name>
        <dbReference type="ChEBI" id="CHEBI:24875"/>
    </ligand>
</feature>
<dbReference type="CDD" id="cd02909">
    <property type="entry name" value="cupin_pirin_N"/>
    <property type="match status" value="1"/>
</dbReference>
<feature type="binding site" evidence="2">
    <location>
        <position position="118"/>
    </location>
    <ligand>
        <name>Fe cation</name>
        <dbReference type="ChEBI" id="CHEBI:24875"/>
    </ligand>
</feature>
<organism evidence="6 7">
    <name type="scientific">Pseudoduganella violacea</name>
    <dbReference type="NCBI Taxonomy" id="1715466"/>
    <lineage>
        <taxon>Bacteria</taxon>
        <taxon>Pseudomonadati</taxon>
        <taxon>Pseudomonadota</taxon>
        <taxon>Betaproteobacteria</taxon>
        <taxon>Burkholderiales</taxon>
        <taxon>Oxalobacteraceae</taxon>
        <taxon>Telluria group</taxon>
        <taxon>Pseudoduganella</taxon>
    </lineage>
</organism>
<feature type="domain" description="Pirin C-terminal" evidence="5">
    <location>
        <begin position="189"/>
        <end position="289"/>
    </location>
</feature>
<dbReference type="PANTHER" id="PTHR13903">
    <property type="entry name" value="PIRIN-RELATED"/>
    <property type="match status" value="1"/>
</dbReference>
<dbReference type="Proteomes" id="UP000541535">
    <property type="component" value="Unassembled WGS sequence"/>
</dbReference>
<dbReference type="RefSeq" id="WP_183440100.1">
    <property type="nucleotide sequence ID" value="NZ_JACHXD010000003.1"/>
</dbReference>
<dbReference type="Gene3D" id="2.60.120.10">
    <property type="entry name" value="Jelly Rolls"/>
    <property type="match status" value="2"/>
</dbReference>
<dbReference type="PANTHER" id="PTHR13903:SF8">
    <property type="entry name" value="PIRIN"/>
    <property type="match status" value="1"/>
</dbReference>
<feature type="binding site" evidence="2">
    <location>
        <position position="72"/>
    </location>
    <ligand>
        <name>Fe cation</name>
        <dbReference type="ChEBI" id="CHEBI:24875"/>
    </ligand>
</feature>
<dbReference type="InterPro" id="IPR012093">
    <property type="entry name" value="Pirin"/>
</dbReference>
<dbReference type="InterPro" id="IPR014710">
    <property type="entry name" value="RmlC-like_jellyroll"/>
</dbReference>
<evidence type="ECO:0000259" key="5">
    <source>
        <dbReference type="Pfam" id="PF05726"/>
    </source>
</evidence>
<evidence type="ECO:0000313" key="7">
    <source>
        <dbReference type="Proteomes" id="UP000541535"/>
    </source>
</evidence>
<dbReference type="PIRSF" id="PIRSF006232">
    <property type="entry name" value="Pirin"/>
    <property type="match status" value="1"/>
</dbReference>
<proteinExistence type="inferred from homology"/>
<dbReference type="Pfam" id="PF02678">
    <property type="entry name" value="Pirin"/>
    <property type="match status" value="1"/>
</dbReference>
<protein>
    <recommendedName>
        <fullName evidence="8">Pirin family protein</fullName>
    </recommendedName>
</protein>
<dbReference type="InterPro" id="IPR011051">
    <property type="entry name" value="RmlC_Cupin_sf"/>
</dbReference>
<reference evidence="6 7" key="1">
    <citation type="submission" date="2020-08" db="EMBL/GenBank/DDBJ databases">
        <title>Genomic Encyclopedia of Type Strains, Phase III (KMG-III): the genomes of soil and plant-associated and newly described type strains.</title>
        <authorList>
            <person name="Whitman W."/>
        </authorList>
    </citation>
    <scope>NUCLEOTIDE SEQUENCE [LARGE SCALE GENOMIC DNA]</scope>
    <source>
        <strain evidence="6 7">CECT 8897</strain>
    </source>
</reference>
<comment type="similarity">
    <text evidence="1 3">Belongs to the pirin family.</text>
</comment>
<feature type="binding site" evidence="2">
    <location>
        <position position="74"/>
    </location>
    <ligand>
        <name>Fe cation</name>
        <dbReference type="ChEBI" id="CHEBI:24875"/>
    </ligand>
</feature>
<evidence type="ECO:0000259" key="4">
    <source>
        <dbReference type="Pfam" id="PF02678"/>
    </source>
</evidence>
<dbReference type="SUPFAM" id="SSF51182">
    <property type="entry name" value="RmlC-like cupins"/>
    <property type="match status" value="1"/>
</dbReference>
<dbReference type="EMBL" id="JACHXD010000003">
    <property type="protein sequence ID" value="MBB3118141.1"/>
    <property type="molecule type" value="Genomic_DNA"/>
</dbReference>
<dbReference type="CDD" id="cd02247">
    <property type="entry name" value="cupin_pirin_C"/>
    <property type="match status" value="1"/>
</dbReference>
<feature type="domain" description="Pirin N-terminal" evidence="4">
    <location>
        <begin position="35"/>
        <end position="134"/>
    </location>
</feature>
<name>A0A7W5B7T2_9BURK</name>
<comment type="cofactor">
    <cofactor evidence="2">
        <name>Fe cation</name>
        <dbReference type="ChEBI" id="CHEBI:24875"/>
    </cofactor>
    <text evidence="2">Binds 1 Fe cation per subunit.</text>
</comment>
<keyword evidence="7" id="KW-1185">Reference proteome</keyword>
<dbReference type="AlphaFoldDB" id="A0A7W5B7T2"/>
<evidence type="ECO:0000313" key="6">
    <source>
        <dbReference type="EMBL" id="MBB3118141.1"/>
    </source>
</evidence>
<evidence type="ECO:0000256" key="1">
    <source>
        <dbReference type="ARBA" id="ARBA00008416"/>
    </source>
</evidence>
<accession>A0A7W5B7T2</accession>
<comment type="caution">
    <text evidence="6">The sequence shown here is derived from an EMBL/GenBank/DDBJ whole genome shotgun (WGS) entry which is preliminary data.</text>
</comment>
<gene>
    <name evidence="6" type="ORF">FHS03_001172</name>
</gene>
<keyword evidence="2" id="KW-0408">Iron</keyword>
<evidence type="ECO:0008006" key="8">
    <source>
        <dbReference type="Google" id="ProtNLM"/>
    </source>
</evidence>
<sequence>METTINTVAGERVQQARSVERIVHGQAVMDGAGVKINRVLTQALQRRLDPFLMLDNFGSDQANDYIAGFPSHPHRGFETVTYMLSGRMRHRDSAGNEGLLSNGGVQWMTAGRGVIHSEMPEQEEGLMEGFQLWLNLPAKDKMRAPWYQDFAAADIPRLRTETGASVRVIAGSSHGTAGAVQREGTEPLYLDVELPAGASFSQQIPAGHNAFLYVYRGSVSLGGKAVARGAMAIFANAADADGVTVEASEDARFILIAGRPLNEPIAQYGPFVMNTQAEIFQAVADFRAGLIGEAAPASPTAV</sequence>
<evidence type="ECO:0000256" key="3">
    <source>
        <dbReference type="RuleBase" id="RU003457"/>
    </source>
</evidence>
<evidence type="ECO:0000256" key="2">
    <source>
        <dbReference type="PIRSR" id="PIRSR006232-1"/>
    </source>
</evidence>
<dbReference type="InterPro" id="IPR008778">
    <property type="entry name" value="Pirin_C_dom"/>
</dbReference>
<dbReference type="InterPro" id="IPR003829">
    <property type="entry name" value="Pirin_N_dom"/>
</dbReference>
<dbReference type="Pfam" id="PF05726">
    <property type="entry name" value="Pirin_C"/>
    <property type="match status" value="1"/>
</dbReference>